<feature type="repeat" description="ANK" evidence="3">
    <location>
        <begin position="34"/>
        <end position="66"/>
    </location>
</feature>
<dbReference type="InterPro" id="IPR036770">
    <property type="entry name" value="Ankyrin_rpt-contain_sf"/>
</dbReference>
<name>A0A1V3IG33_9PAST</name>
<dbReference type="Pfam" id="PF12796">
    <property type="entry name" value="Ank_2"/>
    <property type="match status" value="1"/>
</dbReference>
<keyword evidence="1" id="KW-0677">Repeat</keyword>
<sequence length="124" mass="13982">MENNMNVNTLFCKYEEYPDFIGVKIVDVNQKSVIDDTMLHISSRNAEIEDIILLLNNGANINIQGDLGYTALHYACMMGHIDVVKLLLKHNASKTIKNEFGEQPIDVNNNASHNHKKEISALLK</sequence>
<feature type="repeat" description="ANK" evidence="3">
    <location>
        <begin position="67"/>
        <end position="99"/>
    </location>
</feature>
<organism evidence="4 5">
    <name type="scientific">Rodentibacter rarus</name>
    <dbReference type="NCBI Taxonomy" id="1908260"/>
    <lineage>
        <taxon>Bacteria</taxon>
        <taxon>Pseudomonadati</taxon>
        <taxon>Pseudomonadota</taxon>
        <taxon>Gammaproteobacteria</taxon>
        <taxon>Pasteurellales</taxon>
        <taxon>Pasteurellaceae</taxon>
        <taxon>Rodentibacter</taxon>
    </lineage>
</organism>
<evidence type="ECO:0000313" key="5">
    <source>
        <dbReference type="Proteomes" id="UP000189433"/>
    </source>
</evidence>
<dbReference type="SUPFAM" id="SSF48403">
    <property type="entry name" value="Ankyrin repeat"/>
    <property type="match status" value="1"/>
</dbReference>
<dbReference type="PANTHER" id="PTHR24171">
    <property type="entry name" value="ANKYRIN REPEAT DOMAIN-CONTAINING PROTEIN 39-RELATED"/>
    <property type="match status" value="1"/>
</dbReference>
<dbReference type="Proteomes" id="UP000189433">
    <property type="component" value="Unassembled WGS sequence"/>
</dbReference>
<evidence type="ECO:0000256" key="3">
    <source>
        <dbReference type="PROSITE-ProRule" id="PRU00023"/>
    </source>
</evidence>
<keyword evidence="2 3" id="KW-0040">ANK repeat</keyword>
<dbReference type="EMBL" id="MLHJ01000122">
    <property type="protein sequence ID" value="OOF39491.1"/>
    <property type="molecule type" value="Genomic_DNA"/>
</dbReference>
<comment type="caution">
    <text evidence="4">The sequence shown here is derived from an EMBL/GenBank/DDBJ whole genome shotgun (WGS) entry which is preliminary data.</text>
</comment>
<dbReference type="Gene3D" id="1.25.40.20">
    <property type="entry name" value="Ankyrin repeat-containing domain"/>
    <property type="match status" value="1"/>
</dbReference>
<dbReference type="STRING" id="1908260.BKK50_10590"/>
<evidence type="ECO:0000256" key="1">
    <source>
        <dbReference type="ARBA" id="ARBA00022737"/>
    </source>
</evidence>
<evidence type="ECO:0000256" key="2">
    <source>
        <dbReference type="ARBA" id="ARBA00023043"/>
    </source>
</evidence>
<proteinExistence type="predicted"/>
<dbReference type="InterPro" id="IPR002110">
    <property type="entry name" value="Ankyrin_rpt"/>
</dbReference>
<gene>
    <name evidence="4" type="ORF">BKK50_10590</name>
</gene>
<protein>
    <submittedName>
        <fullName evidence="4">Uncharacterized protein</fullName>
    </submittedName>
</protein>
<dbReference type="PROSITE" id="PS50297">
    <property type="entry name" value="ANK_REP_REGION"/>
    <property type="match status" value="1"/>
</dbReference>
<keyword evidence="5" id="KW-1185">Reference proteome</keyword>
<evidence type="ECO:0000313" key="4">
    <source>
        <dbReference type="EMBL" id="OOF39491.1"/>
    </source>
</evidence>
<accession>A0A1V3IG33</accession>
<reference evidence="4 5" key="1">
    <citation type="submission" date="2016-10" db="EMBL/GenBank/DDBJ databases">
        <title>Rodentibacter gen. nov. and new species.</title>
        <authorList>
            <person name="Christensen H."/>
        </authorList>
    </citation>
    <scope>NUCLEOTIDE SEQUENCE [LARGE SCALE GENOMIC DNA]</scope>
    <source>
        <strain evidence="4 5">CCUG17206</strain>
    </source>
</reference>
<dbReference type="SMART" id="SM00248">
    <property type="entry name" value="ANK"/>
    <property type="match status" value="2"/>
</dbReference>
<dbReference type="AlphaFoldDB" id="A0A1V3IG33"/>
<dbReference type="PROSITE" id="PS50088">
    <property type="entry name" value="ANK_REPEAT"/>
    <property type="match status" value="2"/>
</dbReference>